<organism evidence="2 3">
    <name type="scientific">Dendrothele bispora (strain CBS 962.96)</name>
    <dbReference type="NCBI Taxonomy" id="1314807"/>
    <lineage>
        <taxon>Eukaryota</taxon>
        <taxon>Fungi</taxon>
        <taxon>Dikarya</taxon>
        <taxon>Basidiomycota</taxon>
        <taxon>Agaricomycotina</taxon>
        <taxon>Agaricomycetes</taxon>
        <taxon>Agaricomycetidae</taxon>
        <taxon>Agaricales</taxon>
        <taxon>Agaricales incertae sedis</taxon>
        <taxon>Dendrothele</taxon>
    </lineage>
</organism>
<feature type="region of interest" description="Disordered" evidence="1">
    <location>
        <begin position="189"/>
        <end position="221"/>
    </location>
</feature>
<accession>A0A4S8MDC9</accession>
<dbReference type="AlphaFoldDB" id="A0A4S8MDC9"/>
<feature type="compositionally biased region" description="Acidic residues" evidence="1">
    <location>
        <begin position="381"/>
        <end position="393"/>
    </location>
</feature>
<feature type="compositionally biased region" description="Acidic residues" evidence="1">
    <location>
        <begin position="418"/>
        <end position="431"/>
    </location>
</feature>
<feature type="compositionally biased region" description="Polar residues" evidence="1">
    <location>
        <begin position="1"/>
        <end position="12"/>
    </location>
</feature>
<sequence length="431" mass="48399">MTQPPVASQPKRQLSVPPRSRDPVHFHEAKAPQLAASSQARDIAKLARSSVFVYCWKTIEKPAPREVQGFLSEGAFLIDAEVLAVVKLSPDDEFQYYNNDLRDWVTAHVPHALKLGTSLKINALPLILLRALDVGDDLNGFDELVHQAHGVGKPTDFLRNPPHIGRRRAVFNDKLNHLEVLAAKQARQQSLQKKRARKQSPIVISSTSPSPTSSPVSSTSPHHFPLSLSAVEVEPIVKTESRAPSPVVKVEDVVEISSDEEEFHVEDPNNWPRSYYVVDIVKVFADGMKKKGGRGRKNAFEAAFPGVSWKKKRTPFYDSVKRWNAVKASVCSRYLRAGRTDEGLWMKFMDEVPLPDADVKAQRKAIQRLEKRMLDMKARGEEEDESSSDDDNMSEPSSSPPRRRPGVRQSKFVRVESEGEEEEEIDELTGE</sequence>
<reference evidence="2 3" key="1">
    <citation type="journal article" date="2019" name="Nat. Ecol. Evol.">
        <title>Megaphylogeny resolves global patterns of mushroom evolution.</title>
        <authorList>
            <person name="Varga T."/>
            <person name="Krizsan K."/>
            <person name="Foldi C."/>
            <person name="Dima B."/>
            <person name="Sanchez-Garcia M."/>
            <person name="Sanchez-Ramirez S."/>
            <person name="Szollosi G.J."/>
            <person name="Szarkandi J.G."/>
            <person name="Papp V."/>
            <person name="Albert L."/>
            <person name="Andreopoulos W."/>
            <person name="Angelini C."/>
            <person name="Antonin V."/>
            <person name="Barry K.W."/>
            <person name="Bougher N.L."/>
            <person name="Buchanan P."/>
            <person name="Buyck B."/>
            <person name="Bense V."/>
            <person name="Catcheside P."/>
            <person name="Chovatia M."/>
            <person name="Cooper J."/>
            <person name="Damon W."/>
            <person name="Desjardin D."/>
            <person name="Finy P."/>
            <person name="Geml J."/>
            <person name="Haridas S."/>
            <person name="Hughes K."/>
            <person name="Justo A."/>
            <person name="Karasinski D."/>
            <person name="Kautmanova I."/>
            <person name="Kiss B."/>
            <person name="Kocsube S."/>
            <person name="Kotiranta H."/>
            <person name="LaButti K.M."/>
            <person name="Lechner B.E."/>
            <person name="Liimatainen K."/>
            <person name="Lipzen A."/>
            <person name="Lukacs Z."/>
            <person name="Mihaltcheva S."/>
            <person name="Morgado L.N."/>
            <person name="Niskanen T."/>
            <person name="Noordeloos M.E."/>
            <person name="Ohm R.A."/>
            <person name="Ortiz-Santana B."/>
            <person name="Ovrebo C."/>
            <person name="Racz N."/>
            <person name="Riley R."/>
            <person name="Savchenko A."/>
            <person name="Shiryaev A."/>
            <person name="Soop K."/>
            <person name="Spirin V."/>
            <person name="Szebenyi C."/>
            <person name="Tomsovsky M."/>
            <person name="Tulloss R.E."/>
            <person name="Uehling J."/>
            <person name="Grigoriev I.V."/>
            <person name="Vagvolgyi C."/>
            <person name="Papp T."/>
            <person name="Martin F.M."/>
            <person name="Miettinen O."/>
            <person name="Hibbett D.S."/>
            <person name="Nagy L.G."/>
        </authorList>
    </citation>
    <scope>NUCLEOTIDE SEQUENCE [LARGE SCALE GENOMIC DNA]</scope>
    <source>
        <strain evidence="2 3">CBS 962.96</strain>
    </source>
</reference>
<feature type="compositionally biased region" description="Low complexity" evidence="1">
    <location>
        <begin position="200"/>
        <end position="221"/>
    </location>
</feature>
<dbReference type="EMBL" id="ML179110">
    <property type="protein sequence ID" value="THV00024.1"/>
    <property type="molecule type" value="Genomic_DNA"/>
</dbReference>
<gene>
    <name evidence="2" type="ORF">K435DRAFT_855124</name>
</gene>
<dbReference type="OrthoDB" id="2896758at2759"/>
<name>A0A4S8MDC9_DENBC</name>
<evidence type="ECO:0000256" key="1">
    <source>
        <dbReference type="SAM" id="MobiDB-lite"/>
    </source>
</evidence>
<feature type="region of interest" description="Disordered" evidence="1">
    <location>
        <begin position="375"/>
        <end position="431"/>
    </location>
</feature>
<keyword evidence="3" id="KW-1185">Reference proteome</keyword>
<evidence type="ECO:0000313" key="2">
    <source>
        <dbReference type="EMBL" id="THV00024.1"/>
    </source>
</evidence>
<proteinExistence type="predicted"/>
<feature type="region of interest" description="Disordered" evidence="1">
    <location>
        <begin position="1"/>
        <end position="23"/>
    </location>
</feature>
<dbReference type="Proteomes" id="UP000297245">
    <property type="component" value="Unassembled WGS sequence"/>
</dbReference>
<protein>
    <submittedName>
        <fullName evidence="2">Uncharacterized protein</fullName>
    </submittedName>
</protein>
<evidence type="ECO:0000313" key="3">
    <source>
        <dbReference type="Proteomes" id="UP000297245"/>
    </source>
</evidence>